<evidence type="ECO:0000313" key="1">
    <source>
        <dbReference type="EMBL" id="AMW08092.1"/>
    </source>
</evidence>
<dbReference type="EMBL" id="CP015098">
    <property type="protein sequence ID" value="AMW08092.1"/>
    <property type="molecule type" value="Genomic_DNA"/>
</dbReference>
<reference evidence="2" key="1">
    <citation type="submission" date="2016-04" db="EMBL/GenBank/DDBJ databases">
        <authorList>
            <person name="Zhang B."/>
        </authorList>
    </citation>
    <scope>NUCLEOTIDE SEQUENCE [LARGE SCALE GENOMIC DNA]</scope>
    <source>
        <strain evidence="2">S10</strain>
    </source>
</reference>
<keyword evidence="2" id="KW-1185">Reference proteome</keyword>
<dbReference type="Proteomes" id="UP000076096">
    <property type="component" value="Chromosome"/>
</dbReference>
<evidence type="ECO:0000313" key="2">
    <source>
        <dbReference type="Proteomes" id="UP000076096"/>
    </source>
</evidence>
<protein>
    <submittedName>
        <fullName evidence="1">Uncharacterized protein</fullName>
    </submittedName>
</protein>
<organism evidence="1 2">
    <name type="scientific">Streptomyces qaidamensis</name>
    <dbReference type="NCBI Taxonomy" id="1783515"/>
    <lineage>
        <taxon>Bacteria</taxon>
        <taxon>Bacillati</taxon>
        <taxon>Actinomycetota</taxon>
        <taxon>Actinomycetes</taxon>
        <taxon>Kitasatosporales</taxon>
        <taxon>Streptomycetaceae</taxon>
        <taxon>Streptomyces</taxon>
        <taxon>Streptomyces aurantiacus group</taxon>
    </lineage>
</organism>
<accession>A0A143BSJ3</accession>
<gene>
    <name evidence="1" type="ORF">A4E84_00085</name>
</gene>
<dbReference type="AlphaFoldDB" id="A0A143BSJ3"/>
<dbReference type="RefSeq" id="WP_062924570.1">
    <property type="nucleotide sequence ID" value="NZ_CP015098.1"/>
</dbReference>
<proteinExistence type="predicted"/>
<sequence>MTPHHAVEITLTRPATHGELSAASDGVPLAANADRTRLMALHSARHPGGALHALRRRLGTRLPIDVLTTHYPDRHGQVVINIALSQDADQALRQDAAAVGQRPQDVLRQRVSAGVARDQQERARRLEKRLESLLARHTPEEVLACAAGLLHGRQHRRTSTAP</sequence>
<name>A0A143BSJ3_9ACTN</name>
<dbReference type="KEGG" id="stsi:A4E84_00085"/>
<dbReference type="STRING" id="1783515.A4E84_00085"/>